<keyword evidence="3 10" id="KW-1003">Cell membrane</keyword>
<reference evidence="12 13" key="1">
    <citation type="submission" date="2019-11" db="EMBL/GenBank/DDBJ databases">
        <authorList>
            <person name="Zhang J."/>
            <person name="Sun C."/>
        </authorList>
    </citation>
    <scope>NUCLEOTIDE SEQUENCE [LARGE SCALE GENOMIC DNA]</scope>
    <source>
        <strain evidence="13">sp2</strain>
    </source>
</reference>
<accession>A0A6I6D5A7</accession>
<protein>
    <recommendedName>
        <fullName evidence="10">Tol-Pal system protein TolQ</fullName>
    </recommendedName>
</protein>
<evidence type="ECO:0000256" key="5">
    <source>
        <dbReference type="ARBA" id="ARBA00022618"/>
    </source>
</evidence>
<dbReference type="PANTHER" id="PTHR30625">
    <property type="entry name" value="PROTEIN TOLQ"/>
    <property type="match status" value="1"/>
</dbReference>
<dbReference type="Pfam" id="PF01618">
    <property type="entry name" value="MotA_ExbB"/>
    <property type="match status" value="1"/>
</dbReference>
<evidence type="ECO:0000256" key="7">
    <source>
        <dbReference type="ARBA" id="ARBA00022989"/>
    </source>
</evidence>
<feature type="transmembrane region" description="Helical" evidence="10">
    <location>
        <begin position="171"/>
        <end position="193"/>
    </location>
</feature>
<comment type="subcellular location">
    <subcellularLocation>
        <location evidence="10">Cell inner membrane</location>
        <topology evidence="10">Multi-pass membrane protein</topology>
    </subcellularLocation>
    <subcellularLocation>
        <location evidence="1">Cell membrane</location>
        <topology evidence="1">Multi-pass membrane protein</topology>
    </subcellularLocation>
</comment>
<name>A0A6I6D5A7_9GAMM</name>
<organism evidence="12 13">
    <name type="scientific">Guyparkeria halophila</name>
    <dbReference type="NCBI Taxonomy" id="47960"/>
    <lineage>
        <taxon>Bacteria</taxon>
        <taxon>Pseudomonadati</taxon>
        <taxon>Pseudomonadota</taxon>
        <taxon>Gammaproteobacteria</taxon>
        <taxon>Chromatiales</taxon>
        <taxon>Thioalkalibacteraceae</taxon>
        <taxon>Guyparkeria</taxon>
    </lineage>
</organism>
<feature type="transmembrane region" description="Helical" evidence="10">
    <location>
        <begin position="128"/>
        <end position="151"/>
    </location>
</feature>
<feature type="domain" description="MotA/TolQ/ExbB proton channel" evidence="11">
    <location>
        <begin position="80"/>
        <end position="208"/>
    </location>
</feature>
<comment type="function">
    <text evidence="10">Part of the Tol-Pal system, which plays a role in outer membrane invagination during cell division and is important for maintaining outer membrane integrity.</text>
</comment>
<dbReference type="GO" id="GO:0017038">
    <property type="term" value="P:protein import"/>
    <property type="evidence" value="ECO:0007669"/>
    <property type="project" value="TreeGrafter"/>
</dbReference>
<dbReference type="GO" id="GO:0051301">
    <property type="term" value="P:cell division"/>
    <property type="evidence" value="ECO:0007669"/>
    <property type="project" value="UniProtKB-UniRule"/>
</dbReference>
<keyword evidence="5 10" id="KW-0132">Cell division</keyword>
<dbReference type="EMBL" id="CP046415">
    <property type="protein sequence ID" value="QGT79295.1"/>
    <property type="molecule type" value="Genomic_DNA"/>
</dbReference>
<dbReference type="RefSeq" id="WP_136867889.1">
    <property type="nucleotide sequence ID" value="NZ_CP046415.1"/>
</dbReference>
<keyword evidence="8 10" id="KW-0472">Membrane</keyword>
<evidence type="ECO:0000256" key="6">
    <source>
        <dbReference type="ARBA" id="ARBA00022692"/>
    </source>
</evidence>
<dbReference type="KEGG" id="ghl:GM160_10600"/>
<evidence type="ECO:0000256" key="2">
    <source>
        <dbReference type="ARBA" id="ARBA00010442"/>
    </source>
</evidence>
<dbReference type="AlphaFoldDB" id="A0A6I6D5A7"/>
<dbReference type="InterPro" id="IPR050790">
    <property type="entry name" value="ExbB/TolQ_transport"/>
</dbReference>
<keyword evidence="4 10" id="KW-0997">Cell inner membrane</keyword>
<dbReference type="InterPro" id="IPR014163">
    <property type="entry name" value="Tol-Pal_TolQ"/>
</dbReference>
<comment type="similarity">
    <text evidence="2 10">Belongs to the ExbB/TolQ family.</text>
</comment>
<dbReference type="NCBIfam" id="TIGR02796">
    <property type="entry name" value="tolQ"/>
    <property type="match status" value="1"/>
</dbReference>
<evidence type="ECO:0000256" key="4">
    <source>
        <dbReference type="ARBA" id="ARBA00022519"/>
    </source>
</evidence>
<sequence>MNADPSVVELITGASLPVQLVLIILVLASIGSWALIFHKARVYKRAVSGVRSFESSFWAGGSLNEFYDRISREARPREGHEAIFEAGFREFQRLRQAEDRGHAQIIDGVERAMRVAEHRQLDQLEEGVPFLATVGSVSPYVGLFGTVWGIMSAFMNLGTMQSATLAAVAPPIAEALIATAMGLFAAIPAVIAYNRYTQRIDWLAGRYENFVDEFLGLLQRQLGGK</sequence>
<feature type="transmembrane region" description="Helical" evidence="10">
    <location>
        <begin position="20"/>
        <end position="37"/>
    </location>
</feature>
<proteinExistence type="inferred from homology"/>
<evidence type="ECO:0000313" key="12">
    <source>
        <dbReference type="EMBL" id="QGT79295.1"/>
    </source>
</evidence>
<dbReference type="PANTHER" id="PTHR30625:SF3">
    <property type="entry name" value="TOL-PAL SYSTEM PROTEIN TOLQ"/>
    <property type="match status" value="1"/>
</dbReference>
<keyword evidence="6 10" id="KW-0812">Transmembrane</keyword>
<dbReference type="Proteomes" id="UP000427716">
    <property type="component" value="Chromosome"/>
</dbReference>
<dbReference type="GO" id="GO:0043213">
    <property type="term" value="P:bacteriocin transport"/>
    <property type="evidence" value="ECO:0007669"/>
    <property type="project" value="InterPro"/>
</dbReference>
<keyword evidence="7 10" id="KW-1133">Transmembrane helix</keyword>
<keyword evidence="13" id="KW-1185">Reference proteome</keyword>
<dbReference type="GO" id="GO:0005886">
    <property type="term" value="C:plasma membrane"/>
    <property type="evidence" value="ECO:0007669"/>
    <property type="project" value="UniProtKB-SubCell"/>
</dbReference>
<evidence type="ECO:0000259" key="11">
    <source>
        <dbReference type="Pfam" id="PF01618"/>
    </source>
</evidence>
<evidence type="ECO:0000313" key="13">
    <source>
        <dbReference type="Proteomes" id="UP000427716"/>
    </source>
</evidence>
<dbReference type="InterPro" id="IPR002898">
    <property type="entry name" value="MotA_ExbB_proton_chnl"/>
</dbReference>
<evidence type="ECO:0000256" key="8">
    <source>
        <dbReference type="ARBA" id="ARBA00023136"/>
    </source>
</evidence>
<evidence type="ECO:0000256" key="10">
    <source>
        <dbReference type="HAMAP-Rule" id="MF_02202"/>
    </source>
</evidence>
<dbReference type="HAMAP" id="MF_02202">
    <property type="entry name" value="TolQ"/>
    <property type="match status" value="1"/>
</dbReference>
<gene>
    <name evidence="10 12" type="primary">tolQ</name>
    <name evidence="12" type="ORF">GM160_10600</name>
</gene>
<evidence type="ECO:0000256" key="1">
    <source>
        <dbReference type="ARBA" id="ARBA00004651"/>
    </source>
</evidence>
<comment type="subunit">
    <text evidence="10">The Tol-Pal system is composed of five core proteins: the inner membrane proteins TolA, TolQ and TolR, the periplasmic protein TolB and the outer membrane protein Pal. They form a network linking the inner and outer membranes and the peptidoglycan layer.</text>
</comment>
<evidence type="ECO:0000256" key="3">
    <source>
        <dbReference type="ARBA" id="ARBA00022475"/>
    </source>
</evidence>
<evidence type="ECO:0000256" key="9">
    <source>
        <dbReference type="ARBA" id="ARBA00023306"/>
    </source>
</evidence>
<keyword evidence="9 10" id="KW-0131">Cell cycle</keyword>